<proteinExistence type="predicted"/>
<organism evidence="1 2">
    <name type="scientific">Streptomyces lannensis</name>
    <dbReference type="NCBI Taxonomy" id="766498"/>
    <lineage>
        <taxon>Bacteria</taxon>
        <taxon>Bacillati</taxon>
        <taxon>Actinomycetota</taxon>
        <taxon>Actinomycetes</taxon>
        <taxon>Kitasatosporales</taxon>
        <taxon>Streptomycetaceae</taxon>
        <taxon>Streptomyces</taxon>
    </lineage>
</organism>
<comment type="caution">
    <text evidence="1">The sequence shown here is derived from an EMBL/GenBank/DDBJ whole genome shotgun (WGS) entry which is preliminary data.</text>
</comment>
<accession>A0ABP7KH74</accession>
<dbReference type="Proteomes" id="UP001501563">
    <property type="component" value="Unassembled WGS sequence"/>
</dbReference>
<name>A0ABP7KH74_9ACTN</name>
<keyword evidence="2" id="KW-1185">Reference proteome</keyword>
<gene>
    <name evidence="1" type="ORF">GCM10022207_47170</name>
</gene>
<dbReference type="EMBL" id="BAAAZA010000013">
    <property type="protein sequence ID" value="GAA3875832.1"/>
    <property type="molecule type" value="Genomic_DNA"/>
</dbReference>
<protein>
    <submittedName>
        <fullName evidence="1">Uncharacterized protein</fullName>
    </submittedName>
</protein>
<sequence length="89" mass="9150">MFGAVGAAGGSGRRRPVCDSHRRAWGNVLLADLGPWRSGNPCVLATTATSTTDNTTAGMGAQSAYGVLKALDKELPSQGPCKCRNSSGR</sequence>
<reference evidence="2" key="1">
    <citation type="journal article" date="2019" name="Int. J. Syst. Evol. Microbiol.">
        <title>The Global Catalogue of Microorganisms (GCM) 10K type strain sequencing project: providing services to taxonomists for standard genome sequencing and annotation.</title>
        <authorList>
            <consortium name="The Broad Institute Genomics Platform"/>
            <consortium name="The Broad Institute Genome Sequencing Center for Infectious Disease"/>
            <person name="Wu L."/>
            <person name="Ma J."/>
        </authorList>
    </citation>
    <scope>NUCLEOTIDE SEQUENCE [LARGE SCALE GENOMIC DNA]</scope>
    <source>
        <strain evidence="2">JCM 16578</strain>
    </source>
</reference>
<evidence type="ECO:0000313" key="2">
    <source>
        <dbReference type="Proteomes" id="UP001501563"/>
    </source>
</evidence>
<evidence type="ECO:0000313" key="1">
    <source>
        <dbReference type="EMBL" id="GAA3875832.1"/>
    </source>
</evidence>